<dbReference type="OrthoDB" id="5431593at2"/>
<keyword evidence="2" id="KW-1185">Reference proteome</keyword>
<protein>
    <recommendedName>
        <fullName evidence="3">HAD family hydrolase</fullName>
    </recommendedName>
</protein>
<dbReference type="SUPFAM" id="SSF56784">
    <property type="entry name" value="HAD-like"/>
    <property type="match status" value="1"/>
</dbReference>
<evidence type="ECO:0008006" key="3">
    <source>
        <dbReference type="Google" id="ProtNLM"/>
    </source>
</evidence>
<gene>
    <name evidence="1" type="ORF">E2R66_27895</name>
</gene>
<evidence type="ECO:0000313" key="1">
    <source>
        <dbReference type="EMBL" id="TFF29748.1"/>
    </source>
</evidence>
<dbReference type="EMBL" id="SOZE01000065">
    <property type="protein sequence ID" value="TFF29748.1"/>
    <property type="molecule type" value="Genomic_DNA"/>
</dbReference>
<dbReference type="Proteomes" id="UP000297540">
    <property type="component" value="Unassembled WGS sequence"/>
</dbReference>
<reference evidence="1 2" key="1">
    <citation type="journal article" date="2017" name="Int. J. Syst. Evol. Microbiol.">
        <title>Mucilaginibacterpsychrotolerans sp. nov., isolated from peatlands.</title>
        <authorList>
            <person name="Deng Y."/>
            <person name="Shen L."/>
            <person name="Xu B."/>
            <person name="Liu Y."/>
            <person name="Gu Z."/>
            <person name="Liu H."/>
            <person name="Zhou Y."/>
        </authorList>
    </citation>
    <scope>NUCLEOTIDE SEQUENCE [LARGE SCALE GENOMIC DNA]</scope>
    <source>
        <strain evidence="1 2">NH7-4</strain>
    </source>
</reference>
<proteinExistence type="predicted"/>
<dbReference type="RefSeq" id="WP_134737985.1">
    <property type="nucleotide sequence ID" value="NZ_SOZE01000065.1"/>
</dbReference>
<dbReference type="AlphaFoldDB" id="A0A4Y8RX47"/>
<sequence length="155" mass="17791">MKISFDLDDTIIPGSKKFEVEQQTLLQRLLGMEPIRKGTVMLFKTLKQRGYTVGVYTTSHRSYSHIKLLFLLNGFPVDFVINQKQHSLKLSGSGIHCSKYPLAFNIDLHIDDSRGVEVEGQRYGFKTLIIEDQQLDWVSLVLNEVDHHAEQTKTK</sequence>
<evidence type="ECO:0000313" key="2">
    <source>
        <dbReference type="Proteomes" id="UP000297540"/>
    </source>
</evidence>
<name>A0A4Y8RX47_9SPHI</name>
<dbReference type="InterPro" id="IPR036412">
    <property type="entry name" value="HAD-like_sf"/>
</dbReference>
<comment type="caution">
    <text evidence="1">The sequence shown here is derived from an EMBL/GenBank/DDBJ whole genome shotgun (WGS) entry which is preliminary data.</text>
</comment>
<accession>A0A4Y8RX47</accession>
<organism evidence="1 2">
    <name type="scientific">Mucilaginibacter psychrotolerans</name>
    <dbReference type="NCBI Taxonomy" id="1524096"/>
    <lineage>
        <taxon>Bacteria</taxon>
        <taxon>Pseudomonadati</taxon>
        <taxon>Bacteroidota</taxon>
        <taxon>Sphingobacteriia</taxon>
        <taxon>Sphingobacteriales</taxon>
        <taxon>Sphingobacteriaceae</taxon>
        <taxon>Mucilaginibacter</taxon>
    </lineage>
</organism>